<reference evidence="2 3" key="1">
    <citation type="submission" date="2015-09" db="EMBL/GenBank/DDBJ databases">
        <title>Sorangium comparison.</title>
        <authorList>
            <person name="Zaburannyi N."/>
            <person name="Bunk B."/>
            <person name="Overmann J."/>
            <person name="Mueller R."/>
        </authorList>
    </citation>
    <scope>NUCLEOTIDE SEQUENCE [LARGE SCALE GENOMIC DNA]</scope>
    <source>
        <strain evidence="2 3">So ce836</strain>
    </source>
</reference>
<keyword evidence="1" id="KW-0732">Signal</keyword>
<feature type="chain" id="PRO_5020888326" description="Tryptophan synthase alpha chain" evidence="1">
    <location>
        <begin position="35"/>
        <end position="435"/>
    </location>
</feature>
<dbReference type="EMBL" id="CP012672">
    <property type="protein sequence ID" value="AUX36509.1"/>
    <property type="molecule type" value="Genomic_DNA"/>
</dbReference>
<name>A0A4P2R0R6_SORCE</name>
<dbReference type="AlphaFoldDB" id="A0A4P2R0R6"/>
<accession>A0A4P2R0R6</accession>
<protein>
    <recommendedName>
        <fullName evidence="4">Tryptophan synthase alpha chain</fullName>
    </recommendedName>
</protein>
<evidence type="ECO:0008006" key="4">
    <source>
        <dbReference type="Google" id="ProtNLM"/>
    </source>
</evidence>
<evidence type="ECO:0000313" key="3">
    <source>
        <dbReference type="Proteomes" id="UP000295497"/>
    </source>
</evidence>
<gene>
    <name evidence="2" type="ORF">SOCE836_087170</name>
</gene>
<feature type="signal peptide" evidence="1">
    <location>
        <begin position="1"/>
        <end position="34"/>
    </location>
</feature>
<dbReference type="Proteomes" id="UP000295497">
    <property type="component" value="Chromosome"/>
</dbReference>
<sequence length="435" mass="45831">MQQVVASHSARRPRLRRIHAFLTLGFLASGAALAIGACSSSDAPRDECFGGVVVNGVCEGKCRPELCLAGNTCVGNRCVLECGSHLECTPGLQDCVPAVEDDTEAKISVCRPNGKMVGFGAPCPFGFECGHFGRCPDDTPCDPMQCNGNPGECQRDAVACGDNPACTAGKCGDGSYCFIPTCAPDQCTPLGLECLGKGEGDAEAYCTQPHCESDADCPGGFECAVTRDAHAICGTDKGNSSFCGETDEECIDPSTFGEGNTYEEGSLCLLRKTCVKRTQCAPCSSDLDCSLVLGQRCVTIGGESRCARSCSEDSDCDLDYRCDGDVCKPRFDRCVGDPGGFCHPCRNDTDCGDADSTMECATTLRGQRVCLDAALPIRCTQENADEVCPKSPSGLPGACVCVETNASRECVDSRCYLPSRQLDPSDPQSVVTSCW</sequence>
<evidence type="ECO:0000313" key="2">
    <source>
        <dbReference type="EMBL" id="AUX36509.1"/>
    </source>
</evidence>
<organism evidence="2 3">
    <name type="scientific">Sorangium cellulosum</name>
    <name type="common">Polyangium cellulosum</name>
    <dbReference type="NCBI Taxonomy" id="56"/>
    <lineage>
        <taxon>Bacteria</taxon>
        <taxon>Pseudomonadati</taxon>
        <taxon>Myxococcota</taxon>
        <taxon>Polyangia</taxon>
        <taxon>Polyangiales</taxon>
        <taxon>Polyangiaceae</taxon>
        <taxon>Sorangium</taxon>
    </lineage>
</organism>
<evidence type="ECO:0000256" key="1">
    <source>
        <dbReference type="SAM" id="SignalP"/>
    </source>
</evidence>
<proteinExistence type="predicted"/>
<dbReference type="RefSeq" id="WP_165374443.1">
    <property type="nucleotide sequence ID" value="NZ_CP012672.1"/>
</dbReference>